<protein>
    <recommendedName>
        <fullName evidence="3">Esterase</fullName>
    </recommendedName>
</protein>
<comment type="caution">
    <text evidence="1">The sequence shown here is derived from an EMBL/GenBank/DDBJ whole genome shotgun (WGS) entry which is preliminary data.</text>
</comment>
<organism evidence="1 2">
    <name type="scientific">Corynebacterium heidelbergense</name>
    <dbReference type="NCBI Taxonomy" id="2055947"/>
    <lineage>
        <taxon>Bacteria</taxon>
        <taxon>Bacillati</taxon>
        <taxon>Actinomycetota</taxon>
        <taxon>Actinomycetes</taxon>
        <taxon>Mycobacteriales</taxon>
        <taxon>Corynebacteriaceae</taxon>
        <taxon>Corynebacterium</taxon>
    </lineage>
</organism>
<sequence>FTSPRPQLPVLVLLNGVPGAPEDWFDQGLAADVADDYQRTHHGLAPIIAAVDSSGGQWKNPVCTDSPLGNVNTYLSVDIPQWLRTEFGATGDQSRWTIGGLSYGGTCALQIITNNSTAYGSFLDFSGEKTPNIGGNEKATIDAAFEGNEALFRSRNPEDIMSHRTFPHIHGRFVAGNHDTNAVHDLYDLNRVAARAGMHTAFELVPGGHTYEAWREALRRTFGFVVDRGQLPPEG</sequence>
<evidence type="ECO:0008006" key="3">
    <source>
        <dbReference type="Google" id="ProtNLM"/>
    </source>
</evidence>
<dbReference type="Pfam" id="PF00756">
    <property type="entry name" value="Esterase"/>
    <property type="match status" value="1"/>
</dbReference>
<dbReference type="Gene3D" id="3.40.50.1820">
    <property type="entry name" value="alpha/beta hydrolase"/>
    <property type="match status" value="1"/>
</dbReference>
<gene>
    <name evidence="1" type="ORF">CWC39_09065</name>
</gene>
<dbReference type="GO" id="GO:0016747">
    <property type="term" value="F:acyltransferase activity, transferring groups other than amino-acyl groups"/>
    <property type="evidence" value="ECO:0007669"/>
    <property type="project" value="TreeGrafter"/>
</dbReference>
<dbReference type="SUPFAM" id="SSF53474">
    <property type="entry name" value="alpha/beta-Hydrolases"/>
    <property type="match status" value="1"/>
</dbReference>
<evidence type="ECO:0000313" key="1">
    <source>
        <dbReference type="EMBL" id="RAV33326.1"/>
    </source>
</evidence>
<feature type="non-terminal residue" evidence="1">
    <location>
        <position position="1"/>
    </location>
</feature>
<proteinExistence type="predicted"/>
<dbReference type="InterPro" id="IPR050583">
    <property type="entry name" value="Mycobacterial_A85_antigen"/>
</dbReference>
<dbReference type="RefSeq" id="WP_238599405.1">
    <property type="nucleotide sequence ID" value="NZ_PHQP01000088.1"/>
</dbReference>
<dbReference type="Proteomes" id="UP000251047">
    <property type="component" value="Unassembled WGS sequence"/>
</dbReference>
<name>A0A364V9T2_9CORY</name>
<accession>A0A364V9T2</accession>
<dbReference type="PANTHER" id="PTHR48098">
    <property type="entry name" value="ENTEROCHELIN ESTERASE-RELATED"/>
    <property type="match status" value="1"/>
</dbReference>
<reference evidence="1 2" key="1">
    <citation type="journal article" date="2018" name="Syst. Appl. Microbiol.">
        <title>Corynebacterium heidelbergense sp. nov., isolated from the preen glands of Egyptian geese (Alopochen aegyptiacus).</title>
        <authorList>
            <person name="Braun M.S."/>
            <person name="Wang E."/>
            <person name="Zimmermann S."/>
            <person name="Wink M."/>
        </authorList>
    </citation>
    <scope>NUCLEOTIDE SEQUENCE [LARGE SCALE GENOMIC DNA]</scope>
    <source>
        <strain evidence="1 2">DSM 104638</strain>
    </source>
</reference>
<dbReference type="InterPro" id="IPR000801">
    <property type="entry name" value="Esterase-like"/>
</dbReference>
<dbReference type="AlphaFoldDB" id="A0A364V9T2"/>
<dbReference type="InterPro" id="IPR029058">
    <property type="entry name" value="AB_hydrolase_fold"/>
</dbReference>
<dbReference type="PANTHER" id="PTHR48098:SF1">
    <property type="entry name" value="DIACYLGLYCEROL ACYLTRANSFERASE_MYCOLYLTRANSFERASE AG85A"/>
    <property type="match status" value="1"/>
</dbReference>
<dbReference type="EMBL" id="PHQP01000088">
    <property type="protein sequence ID" value="RAV33326.1"/>
    <property type="molecule type" value="Genomic_DNA"/>
</dbReference>
<evidence type="ECO:0000313" key="2">
    <source>
        <dbReference type="Proteomes" id="UP000251047"/>
    </source>
</evidence>